<sequence length="277" mass="30267">MTPFTRTTILPVCLALLACAPPASHSPEDASENVADESMDVENTLSSEERAQGWRLLWDGETTAGWKAAKGDGFPAQGWEIDDGVFSVLASDGAESRNGGDIITTEEFSNFELLIDFRITPGANSGIKYFVDPDLLKGEGSAIGLEFQILDDERHPDAKMGRDGNRTVGSLYDLIPARNLENPGEPKPVRPIGEWNTARILVDGRHVEHWLNGVKVVEYERGSPEFRALVAQSKYAKWPSFGEWPSGPILLQDHGNLVSFRNIKIRPLPAAAKGEGA</sequence>
<dbReference type="Gene3D" id="2.60.120.560">
    <property type="entry name" value="Exo-inulinase, domain 1"/>
    <property type="match status" value="1"/>
</dbReference>
<dbReference type="AlphaFoldDB" id="A0A396RZX0"/>
<dbReference type="Pfam" id="PF06439">
    <property type="entry name" value="3keto-disac_hyd"/>
    <property type="match status" value="1"/>
</dbReference>
<dbReference type="RefSeq" id="WP_118862796.1">
    <property type="nucleotide sequence ID" value="NZ_QWLV01000001.1"/>
</dbReference>
<protein>
    <submittedName>
        <fullName evidence="3">DUF1080 domain-containing protein</fullName>
    </submittedName>
</protein>
<proteinExistence type="predicted"/>
<gene>
    <name evidence="3" type="ORF">D1610_04065</name>
</gene>
<feature type="signal peptide" evidence="1">
    <location>
        <begin position="1"/>
        <end position="25"/>
    </location>
</feature>
<dbReference type="EMBL" id="QWLV01000001">
    <property type="protein sequence ID" value="RHW19291.1"/>
    <property type="molecule type" value="Genomic_DNA"/>
</dbReference>
<evidence type="ECO:0000313" key="4">
    <source>
        <dbReference type="Proteomes" id="UP000266693"/>
    </source>
</evidence>
<reference evidence="3 4" key="1">
    <citation type="submission" date="2018-08" db="EMBL/GenBank/DDBJ databases">
        <title>The multiple taxonomic identification of Sphingomonas gilva.</title>
        <authorList>
            <person name="Zhu D."/>
            <person name="Zheng S."/>
        </authorList>
    </citation>
    <scope>NUCLEOTIDE SEQUENCE [LARGE SCALE GENOMIC DNA]</scope>
    <source>
        <strain evidence="3 4">ZDH117</strain>
    </source>
</reference>
<dbReference type="OrthoDB" id="176168at2"/>
<organism evidence="3 4">
    <name type="scientific">Sphingomonas gilva</name>
    <dbReference type="NCBI Taxonomy" id="2305907"/>
    <lineage>
        <taxon>Bacteria</taxon>
        <taxon>Pseudomonadati</taxon>
        <taxon>Pseudomonadota</taxon>
        <taxon>Alphaproteobacteria</taxon>
        <taxon>Sphingomonadales</taxon>
        <taxon>Sphingomonadaceae</taxon>
        <taxon>Sphingomonas</taxon>
    </lineage>
</organism>
<dbReference type="PROSITE" id="PS51257">
    <property type="entry name" value="PROKAR_LIPOPROTEIN"/>
    <property type="match status" value="1"/>
</dbReference>
<dbReference type="Proteomes" id="UP000266693">
    <property type="component" value="Unassembled WGS sequence"/>
</dbReference>
<comment type="caution">
    <text evidence="3">The sequence shown here is derived from an EMBL/GenBank/DDBJ whole genome shotgun (WGS) entry which is preliminary data.</text>
</comment>
<keyword evidence="1" id="KW-0732">Signal</keyword>
<feature type="chain" id="PRO_5017281696" evidence="1">
    <location>
        <begin position="26"/>
        <end position="277"/>
    </location>
</feature>
<evidence type="ECO:0000313" key="3">
    <source>
        <dbReference type="EMBL" id="RHW19291.1"/>
    </source>
</evidence>
<keyword evidence="4" id="KW-1185">Reference proteome</keyword>
<name>A0A396RZX0_9SPHN</name>
<dbReference type="GO" id="GO:0016787">
    <property type="term" value="F:hydrolase activity"/>
    <property type="evidence" value="ECO:0007669"/>
    <property type="project" value="InterPro"/>
</dbReference>
<evidence type="ECO:0000256" key="1">
    <source>
        <dbReference type="SAM" id="SignalP"/>
    </source>
</evidence>
<accession>A0A396RZX0</accession>
<dbReference type="InterPro" id="IPR010496">
    <property type="entry name" value="AL/BT2_dom"/>
</dbReference>
<evidence type="ECO:0000259" key="2">
    <source>
        <dbReference type="Pfam" id="PF06439"/>
    </source>
</evidence>
<feature type="domain" description="3-keto-alpha-glucoside-1,2-lyase/3-keto-2-hydroxy-glucal hydratase" evidence="2">
    <location>
        <begin position="53"/>
        <end position="266"/>
    </location>
</feature>